<protein>
    <submittedName>
        <fullName evidence="1">Uncharacterized protein</fullName>
    </submittedName>
</protein>
<sequence>RLIHTACAAAGRPRFSHTLACCRVVLWTDTLYRILAYYDPVASTFASLRGGRVCPDCSRDGLACKLDRPSIRSPKLISSIRTQYKKPLQHGRTRETYRESKLRYMGGLGYDLEEELDDAWQRLSSLSEVVGLLWALHRYVKDRANSKVMELEIEKQELEDVKLQMMMVDDMPKSKARMVVAPEMERLELECKALHDETAFQDSENARLWLQLEVIKPLEEARKGWMRIIRSYENEMLGLDMLMEKFNEMY</sequence>
<reference evidence="1" key="2">
    <citation type="submission" date="2023-05" db="EMBL/GenBank/DDBJ databases">
        <authorList>
            <consortium name="Lawrence Berkeley National Laboratory"/>
            <person name="Steindorff A."/>
            <person name="Hensen N."/>
            <person name="Bonometti L."/>
            <person name="Westerberg I."/>
            <person name="Brannstrom I.O."/>
            <person name="Guillou S."/>
            <person name="Cros-Aarteil S."/>
            <person name="Calhoun S."/>
            <person name="Haridas S."/>
            <person name="Kuo A."/>
            <person name="Mondo S."/>
            <person name="Pangilinan J."/>
            <person name="Riley R."/>
            <person name="Labutti K."/>
            <person name="Andreopoulos B."/>
            <person name="Lipzen A."/>
            <person name="Chen C."/>
            <person name="Yanf M."/>
            <person name="Daum C."/>
            <person name="Ng V."/>
            <person name="Clum A."/>
            <person name="Ohm R."/>
            <person name="Martin F."/>
            <person name="Silar P."/>
            <person name="Natvig D."/>
            <person name="Lalanne C."/>
            <person name="Gautier V."/>
            <person name="Ament-Velasquez S.L."/>
            <person name="Kruys A."/>
            <person name="Hutchinson M.I."/>
            <person name="Powell A.J."/>
            <person name="Barry K."/>
            <person name="Miller A.N."/>
            <person name="Grigoriev I.V."/>
            <person name="Debuchy R."/>
            <person name="Gladieux P."/>
            <person name="Thoren M.H."/>
            <person name="Johannesson H."/>
        </authorList>
    </citation>
    <scope>NUCLEOTIDE SEQUENCE</scope>
    <source>
        <strain evidence="1">CBS 892.96</strain>
    </source>
</reference>
<accession>A0AAN7A8A4</accession>
<name>A0AAN7A8A4_9PEZI</name>
<feature type="non-terminal residue" evidence="1">
    <location>
        <position position="250"/>
    </location>
</feature>
<keyword evidence="2" id="KW-1185">Reference proteome</keyword>
<evidence type="ECO:0000313" key="1">
    <source>
        <dbReference type="EMBL" id="KAK4177788.1"/>
    </source>
</evidence>
<proteinExistence type="predicted"/>
<dbReference type="Proteomes" id="UP001302321">
    <property type="component" value="Unassembled WGS sequence"/>
</dbReference>
<dbReference type="EMBL" id="MU866155">
    <property type="protein sequence ID" value="KAK4177788.1"/>
    <property type="molecule type" value="Genomic_DNA"/>
</dbReference>
<evidence type="ECO:0000313" key="2">
    <source>
        <dbReference type="Proteomes" id="UP001302321"/>
    </source>
</evidence>
<feature type="non-terminal residue" evidence="1">
    <location>
        <position position="1"/>
    </location>
</feature>
<gene>
    <name evidence="1" type="ORF">QBC36DRAFT_157449</name>
</gene>
<dbReference type="AlphaFoldDB" id="A0AAN7A8A4"/>
<organism evidence="1 2">
    <name type="scientific">Triangularia setosa</name>
    <dbReference type="NCBI Taxonomy" id="2587417"/>
    <lineage>
        <taxon>Eukaryota</taxon>
        <taxon>Fungi</taxon>
        <taxon>Dikarya</taxon>
        <taxon>Ascomycota</taxon>
        <taxon>Pezizomycotina</taxon>
        <taxon>Sordariomycetes</taxon>
        <taxon>Sordariomycetidae</taxon>
        <taxon>Sordariales</taxon>
        <taxon>Podosporaceae</taxon>
        <taxon>Triangularia</taxon>
    </lineage>
</organism>
<comment type="caution">
    <text evidence="1">The sequence shown here is derived from an EMBL/GenBank/DDBJ whole genome shotgun (WGS) entry which is preliminary data.</text>
</comment>
<reference evidence="1" key="1">
    <citation type="journal article" date="2023" name="Mol. Phylogenet. Evol.">
        <title>Genome-scale phylogeny and comparative genomics of the fungal order Sordariales.</title>
        <authorList>
            <person name="Hensen N."/>
            <person name="Bonometti L."/>
            <person name="Westerberg I."/>
            <person name="Brannstrom I.O."/>
            <person name="Guillou S."/>
            <person name="Cros-Aarteil S."/>
            <person name="Calhoun S."/>
            <person name="Haridas S."/>
            <person name="Kuo A."/>
            <person name="Mondo S."/>
            <person name="Pangilinan J."/>
            <person name="Riley R."/>
            <person name="LaButti K."/>
            <person name="Andreopoulos B."/>
            <person name="Lipzen A."/>
            <person name="Chen C."/>
            <person name="Yan M."/>
            <person name="Daum C."/>
            <person name="Ng V."/>
            <person name="Clum A."/>
            <person name="Steindorff A."/>
            <person name="Ohm R.A."/>
            <person name="Martin F."/>
            <person name="Silar P."/>
            <person name="Natvig D.O."/>
            <person name="Lalanne C."/>
            <person name="Gautier V."/>
            <person name="Ament-Velasquez S.L."/>
            <person name="Kruys A."/>
            <person name="Hutchinson M.I."/>
            <person name="Powell A.J."/>
            <person name="Barry K."/>
            <person name="Miller A.N."/>
            <person name="Grigoriev I.V."/>
            <person name="Debuchy R."/>
            <person name="Gladieux P."/>
            <person name="Hiltunen Thoren M."/>
            <person name="Johannesson H."/>
        </authorList>
    </citation>
    <scope>NUCLEOTIDE SEQUENCE</scope>
    <source>
        <strain evidence="1">CBS 892.96</strain>
    </source>
</reference>